<dbReference type="RefSeq" id="WP_144306354.1">
    <property type="nucleotide sequence ID" value="NZ_QMIF01000011.1"/>
</dbReference>
<feature type="domain" description="HTH HARE-type" evidence="2">
    <location>
        <begin position="1"/>
        <end position="78"/>
    </location>
</feature>
<evidence type="ECO:0000313" key="4">
    <source>
        <dbReference type="Proteomes" id="UP000434052"/>
    </source>
</evidence>
<organism evidence="3 4">
    <name type="scientific">Oceanidesulfovibrio marinus</name>
    <dbReference type="NCBI Taxonomy" id="370038"/>
    <lineage>
        <taxon>Bacteria</taxon>
        <taxon>Pseudomonadati</taxon>
        <taxon>Thermodesulfobacteriota</taxon>
        <taxon>Desulfovibrionia</taxon>
        <taxon>Desulfovibrionales</taxon>
        <taxon>Desulfovibrionaceae</taxon>
        <taxon>Oceanidesulfovibrio</taxon>
    </lineage>
</organism>
<dbReference type="InterPro" id="IPR007759">
    <property type="entry name" value="Asxl_HARE-HTH"/>
</dbReference>
<dbReference type="EMBL" id="QMIF01000011">
    <property type="protein sequence ID" value="TVM32344.1"/>
    <property type="molecule type" value="Genomic_DNA"/>
</dbReference>
<keyword evidence="1" id="KW-0804">Transcription</keyword>
<reference evidence="3 4" key="1">
    <citation type="submission" date="2018-06" db="EMBL/GenBank/DDBJ databases">
        <title>Complete genome of Desulfovibrio marinus P48SEP.</title>
        <authorList>
            <person name="Crispim J.S."/>
            <person name="Vidigal P.M.P."/>
            <person name="Silva L.C.F."/>
            <person name="Araujo L.C."/>
            <person name="Laguardia C.N."/>
            <person name="Dias R.S."/>
            <person name="Sousa M.P."/>
            <person name="Paula S.O."/>
            <person name="Silva C."/>
        </authorList>
    </citation>
    <scope>NUCLEOTIDE SEQUENCE [LARGE SCALE GENOMIC DNA]</scope>
    <source>
        <strain evidence="3 4">P48SEP</strain>
    </source>
</reference>
<evidence type="ECO:0000256" key="1">
    <source>
        <dbReference type="ARBA" id="ARBA00023163"/>
    </source>
</evidence>
<proteinExistence type="predicted"/>
<dbReference type="Pfam" id="PF05066">
    <property type="entry name" value="HARE-HTH"/>
    <property type="match status" value="1"/>
</dbReference>
<accession>A0A6P1ZET6</accession>
<protein>
    <recommendedName>
        <fullName evidence="2">HTH HARE-type domain-containing protein</fullName>
    </recommendedName>
</protein>
<comment type="caution">
    <text evidence="3">The sequence shown here is derived from an EMBL/GenBank/DDBJ whole genome shotgun (WGS) entry which is preliminary data.</text>
</comment>
<evidence type="ECO:0000259" key="2">
    <source>
        <dbReference type="PROSITE" id="PS51913"/>
    </source>
</evidence>
<evidence type="ECO:0000313" key="3">
    <source>
        <dbReference type="EMBL" id="TVM32344.1"/>
    </source>
</evidence>
<dbReference type="OrthoDB" id="2087827at2"/>
<dbReference type="PROSITE" id="PS51913">
    <property type="entry name" value="HTH_HARE"/>
    <property type="match status" value="1"/>
</dbReference>
<sequence>MTTQEAAAKILEEIGTPLSSKEIAKIALERRMKSSSARDPILSLSQTIEKNIREGLYNRPELEFVRTSKGRLIGLPSWNFSRDFVHDKKTQELSELTALVPTELLNKIKLADQAKLANTFDETVSFILTKGLSIITHEIKAELMKQLDSIDSLPT</sequence>
<dbReference type="GO" id="GO:0006355">
    <property type="term" value="P:regulation of DNA-templated transcription"/>
    <property type="evidence" value="ECO:0007669"/>
    <property type="project" value="InterPro"/>
</dbReference>
<name>A0A6P1ZET6_9BACT</name>
<dbReference type="Proteomes" id="UP000434052">
    <property type="component" value="Unassembled WGS sequence"/>
</dbReference>
<dbReference type="AlphaFoldDB" id="A0A6P1ZET6"/>
<gene>
    <name evidence="3" type="ORF">DQK91_15810</name>
</gene>